<feature type="chain" id="PRO_5009923438" description="Lipocalin-like domain-containing protein" evidence="1">
    <location>
        <begin position="26"/>
        <end position="262"/>
    </location>
</feature>
<reference evidence="3 4" key="1">
    <citation type="submission" date="2016-11" db="EMBL/GenBank/DDBJ databases">
        <authorList>
            <person name="Varghese N."/>
            <person name="Submissions S."/>
        </authorList>
    </citation>
    <scope>NUCLEOTIDE SEQUENCE [LARGE SCALE GENOMIC DNA]</scope>
    <source>
        <strain evidence="3 4">CGMCC 1.12174</strain>
        <strain evidence="2 5">DSM 26351</strain>
    </source>
</reference>
<evidence type="ECO:0000256" key="1">
    <source>
        <dbReference type="SAM" id="SignalP"/>
    </source>
</evidence>
<gene>
    <name evidence="2" type="ORF">SAMN04487891_108112</name>
    <name evidence="3" type="ORF">SAMN05216293_3255</name>
</gene>
<dbReference type="RefSeq" id="WP_072881845.1">
    <property type="nucleotide sequence ID" value="NZ_FOKU01000008.1"/>
</dbReference>
<evidence type="ECO:0000313" key="5">
    <source>
        <dbReference type="Proteomes" id="UP000198940"/>
    </source>
</evidence>
<accession>A0A1M6ZV42</accession>
<proteinExistence type="predicted"/>
<dbReference type="Proteomes" id="UP000198940">
    <property type="component" value="Unassembled WGS sequence"/>
</dbReference>
<dbReference type="EMBL" id="FOKU01000008">
    <property type="protein sequence ID" value="SFC28311.1"/>
    <property type="molecule type" value="Genomic_DNA"/>
</dbReference>
<dbReference type="Proteomes" id="UP000184031">
    <property type="component" value="Unassembled WGS sequence"/>
</dbReference>
<organism evidence="3 4">
    <name type="scientific">Flagellimonas taeanensis</name>
    <dbReference type="NCBI Taxonomy" id="1005926"/>
    <lineage>
        <taxon>Bacteria</taxon>
        <taxon>Pseudomonadati</taxon>
        <taxon>Bacteroidota</taxon>
        <taxon>Flavobacteriia</taxon>
        <taxon>Flavobacteriales</taxon>
        <taxon>Flavobacteriaceae</taxon>
        <taxon>Flagellimonas</taxon>
    </lineage>
</organism>
<comment type="caution">
    <text evidence="3">The sequence shown here is derived from an EMBL/GenBank/DDBJ whole genome shotgun (WGS) entry which is preliminary data.</text>
</comment>
<keyword evidence="5" id="KW-1185">Reference proteome</keyword>
<name>A0A1M6ZV42_9FLAO</name>
<dbReference type="PROSITE" id="PS51257">
    <property type="entry name" value="PROKAR_LIPOPROTEIN"/>
    <property type="match status" value="1"/>
</dbReference>
<evidence type="ECO:0000313" key="3">
    <source>
        <dbReference type="EMBL" id="SHL34361.1"/>
    </source>
</evidence>
<sequence length="262" mass="27854">MNRLAQKIQAVAFLGMALIAFQSCSEDSMSGDGETMTSAELQTILMTDDIAGAADSALAELYVGNTAKSFTARENDCYTAEYTETGFVATFNNCVLNGTENVDGTVAVTYAVGEGSASFTATFTDFYVGTIKINGTRTFVVNTSTDQNSVSFTVTSDMTIEMEDGNTISETGEKTFGIAFSEDLSSVTFTLSGNWTVQIDEDVYAVETLEDLQVTSPCEYVTSGSMVVSKNGLAVTVDFGNGECDDKATLIYPNGATEEVNL</sequence>
<dbReference type="OrthoDB" id="1114031at2"/>
<feature type="signal peptide" evidence="1">
    <location>
        <begin position="1"/>
        <end position="25"/>
    </location>
</feature>
<dbReference type="STRING" id="1055723.SAMN05216293_3255"/>
<evidence type="ECO:0000313" key="2">
    <source>
        <dbReference type="EMBL" id="SFC28311.1"/>
    </source>
</evidence>
<dbReference type="AlphaFoldDB" id="A0A1M6ZV42"/>
<evidence type="ECO:0000313" key="4">
    <source>
        <dbReference type="Proteomes" id="UP000184031"/>
    </source>
</evidence>
<keyword evidence="1" id="KW-0732">Signal</keyword>
<evidence type="ECO:0008006" key="6">
    <source>
        <dbReference type="Google" id="ProtNLM"/>
    </source>
</evidence>
<protein>
    <recommendedName>
        <fullName evidence="6">Lipocalin-like domain-containing protein</fullName>
    </recommendedName>
</protein>
<dbReference type="EMBL" id="FRAT01000009">
    <property type="protein sequence ID" value="SHL34361.1"/>
    <property type="molecule type" value="Genomic_DNA"/>
</dbReference>